<dbReference type="EMBL" id="MKKU01000058">
    <property type="protein sequence ID" value="RNF26068.1"/>
    <property type="molecule type" value="Genomic_DNA"/>
</dbReference>
<keyword evidence="4" id="KW-1185">Reference proteome</keyword>
<dbReference type="RefSeq" id="XP_029231274.1">
    <property type="nucleotide sequence ID" value="XM_029368634.1"/>
</dbReference>
<evidence type="ECO:0000313" key="3">
    <source>
        <dbReference type="EMBL" id="RNF26068.1"/>
    </source>
</evidence>
<dbReference type="Proteomes" id="UP000284403">
    <property type="component" value="Unassembled WGS sequence"/>
</dbReference>
<feature type="compositionally biased region" description="Polar residues" evidence="1">
    <location>
        <begin position="66"/>
        <end position="75"/>
    </location>
</feature>
<comment type="caution">
    <text evidence="3">The sequence shown here is derived from an EMBL/GenBank/DDBJ whole genome shotgun (WGS) entry which is preliminary data.</text>
</comment>
<feature type="chain" id="PRO_5018728030" evidence="2">
    <location>
        <begin position="24"/>
        <end position="556"/>
    </location>
</feature>
<organism evidence="3 4">
    <name type="scientific">Trypanosoma conorhini</name>
    <dbReference type="NCBI Taxonomy" id="83891"/>
    <lineage>
        <taxon>Eukaryota</taxon>
        <taxon>Discoba</taxon>
        <taxon>Euglenozoa</taxon>
        <taxon>Kinetoplastea</taxon>
        <taxon>Metakinetoplastina</taxon>
        <taxon>Trypanosomatida</taxon>
        <taxon>Trypanosomatidae</taxon>
        <taxon>Trypanosoma</taxon>
    </lineage>
</organism>
<reference evidence="3 4" key="1">
    <citation type="journal article" date="2018" name="BMC Genomics">
        <title>Genomic comparison of Trypanosoma conorhini and Trypanosoma rangeli to Trypanosoma cruzi strains of high and low virulence.</title>
        <authorList>
            <person name="Bradwell K.R."/>
            <person name="Koparde V.N."/>
            <person name="Matveyev A.V."/>
            <person name="Serrano M.G."/>
            <person name="Alves J.M."/>
            <person name="Parikh H."/>
            <person name="Huang B."/>
            <person name="Lee V."/>
            <person name="Espinosa-Alvarez O."/>
            <person name="Ortiz P.A."/>
            <person name="Costa-Martins A.G."/>
            <person name="Teixeira M.M."/>
            <person name="Buck G.A."/>
        </authorList>
    </citation>
    <scope>NUCLEOTIDE SEQUENCE [LARGE SCALE GENOMIC DNA]</scope>
    <source>
        <strain evidence="3 4">025E</strain>
    </source>
</reference>
<gene>
    <name evidence="3" type="ORF">Tco025E_01697</name>
</gene>
<feature type="region of interest" description="Disordered" evidence="1">
    <location>
        <begin position="55"/>
        <end position="83"/>
    </location>
</feature>
<keyword evidence="2" id="KW-0732">Signal</keyword>
<dbReference type="InterPro" id="IPR029066">
    <property type="entry name" value="PLP-binding_barrel"/>
</dbReference>
<evidence type="ECO:0000256" key="1">
    <source>
        <dbReference type="SAM" id="MobiDB-lite"/>
    </source>
</evidence>
<feature type="compositionally biased region" description="Basic residues" evidence="1">
    <location>
        <begin position="55"/>
        <end position="65"/>
    </location>
</feature>
<proteinExistence type="predicted"/>
<feature type="signal peptide" evidence="2">
    <location>
        <begin position="1"/>
        <end position="23"/>
    </location>
</feature>
<evidence type="ECO:0000313" key="4">
    <source>
        <dbReference type="Proteomes" id="UP000284403"/>
    </source>
</evidence>
<accession>A0A3R7PJ37</accession>
<evidence type="ECO:0000256" key="2">
    <source>
        <dbReference type="SAM" id="SignalP"/>
    </source>
</evidence>
<dbReference type="Gene3D" id="3.20.20.10">
    <property type="entry name" value="Alanine racemase"/>
    <property type="match status" value="1"/>
</dbReference>
<protein>
    <submittedName>
        <fullName evidence="3">Amino acid aldolase</fullName>
    </submittedName>
</protein>
<dbReference type="GeneID" id="40315308"/>
<dbReference type="AlphaFoldDB" id="A0A3R7PJ37"/>
<sequence length="556" mass="60219">MCLFGRLSFLAIAVLSAAYSAYALSEYRAAWCISRARLIIPKAVLRFHASLKRRGSAGSCSHRRGQQTASDSKNPSAVPPAREAGAFSGSANWSAATEALRGSVSCPVAFVDNAAFESNVRAVVSLLLKSNKQIRLTTKGIHCPELLERAAALMEKFSRPCSDYDIIAPGRPLVSGLLTSTAAETLLWARRGTFASLLLGEPVVDAVSAAHYVEAMTLNVSSKVRCLVVVDAVAQLELLWGAAKAWISSGGYTRLGFDSAVESLQFDLMLRVDLSGDAPWSPFPRGEGPQPLRSSRHVSQFCAMVREFNAKLSNEKLPVGIQFLVRGLWTHEDGQLSRADIAPTSSHTASCFIPARWSMRYPLLRWYKPYAAKLLQQRRCSMLERLGYKRQAAPDVLLTSGGSSASLVYAAQDDTLAEVCVGAGLLCGHQLDRYADSIFKPSLYFALAVTRVGPRGVLICSGFGRSLLGAVAVYPPRLRSARCQGAYVDEDLEMGVMLSDGSPADDPIGVGDPVVFRPEYSSTLAEIVDSFLLITEEGEVSASMRTYRGEGWNIWA</sequence>
<name>A0A3R7PJ37_9TRYP</name>
<dbReference type="OrthoDB" id="251747at2759"/>